<evidence type="ECO:0000256" key="1">
    <source>
        <dbReference type="SAM" id="MobiDB-lite"/>
    </source>
</evidence>
<organism evidence="2 3">
    <name type="scientific">Punctularia strigosozonata (strain HHB-11173)</name>
    <name type="common">White-rot fungus</name>
    <dbReference type="NCBI Taxonomy" id="741275"/>
    <lineage>
        <taxon>Eukaryota</taxon>
        <taxon>Fungi</taxon>
        <taxon>Dikarya</taxon>
        <taxon>Basidiomycota</taxon>
        <taxon>Agaricomycotina</taxon>
        <taxon>Agaricomycetes</taxon>
        <taxon>Corticiales</taxon>
        <taxon>Punctulariaceae</taxon>
        <taxon>Punctularia</taxon>
    </lineage>
</organism>
<evidence type="ECO:0000313" key="2">
    <source>
        <dbReference type="EMBL" id="EIN03979.1"/>
    </source>
</evidence>
<dbReference type="RefSeq" id="XP_007388768.1">
    <property type="nucleotide sequence ID" value="XM_007388706.1"/>
</dbReference>
<feature type="region of interest" description="Disordered" evidence="1">
    <location>
        <begin position="331"/>
        <end position="351"/>
    </location>
</feature>
<evidence type="ECO:0000313" key="3">
    <source>
        <dbReference type="Proteomes" id="UP000054196"/>
    </source>
</evidence>
<dbReference type="EMBL" id="JH687557">
    <property type="protein sequence ID" value="EIN03979.1"/>
    <property type="molecule type" value="Genomic_DNA"/>
</dbReference>
<gene>
    <name evidence="2" type="ORF">PUNSTDRAFT_128535</name>
</gene>
<reference evidence="3" key="1">
    <citation type="journal article" date="2012" name="Science">
        <title>The Paleozoic origin of enzymatic lignin decomposition reconstructed from 31 fungal genomes.</title>
        <authorList>
            <person name="Floudas D."/>
            <person name="Binder M."/>
            <person name="Riley R."/>
            <person name="Barry K."/>
            <person name="Blanchette R.A."/>
            <person name="Henrissat B."/>
            <person name="Martinez A.T."/>
            <person name="Otillar R."/>
            <person name="Spatafora J.W."/>
            <person name="Yadav J.S."/>
            <person name="Aerts A."/>
            <person name="Benoit I."/>
            <person name="Boyd A."/>
            <person name="Carlson A."/>
            <person name="Copeland A."/>
            <person name="Coutinho P.M."/>
            <person name="de Vries R.P."/>
            <person name="Ferreira P."/>
            <person name="Findley K."/>
            <person name="Foster B."/>
            <person name="Gaskell J."/>
            <person name="Glotzer D."/>
            <person name="Gorecki P."/>
            <person name="Heitman J."/>
            <person name="Hesse C."/>
            <person name="Hori C."/>
            <person name="Igarashi K."/>
            <person name="Jurgens J.A."/>
            <person name="Kallen N."/>
            <person name="Kersten P."/>
            <person name="Kohler A."/>
            <person name="Kuees U."/>
            <person name="Kumar T.K.A."/>
            <person name="Kuo A."/>
            <person name="LaButti K."/>
            <person name="Larrondo L.F."/>
            <person name="Lindquist E."/>
            <person name="Ling A."/>
            <person name="Lombard V."/>
            <person name="Lucas S."/>
            <person name="Lundell T."/>
            <person name="Martin R."/>
            <person name="McLaughlin D.J."/>
            <person name="Morgenstern I."/>
            <person name="Morin E."/>
            <person name="Murat C."/>
            <person name="Nagy L.G."/>
            <person name="Nolan M."/>
            <person name="Ohm R.A."/>
            <person name="Patyshakuliyeva A."/>
            <person name="Rokas A."/>
            <person name="Ruiz-Duenas F.J."/>
            <person name="Sabat G."/>
            <person name="Salamov A."/>
            <person name="Samejima M."/>
            <person name="Schmutz J."/>
            <person name="Slot J.C."/>
            <person name="St John F."/>
            <person name="Stenlid J."/>
            <person name="Sun H."/>
            <person name="Sun S."/>
            <person name="Syed K."/>
            <person name="Tsang A."/>
            <person name="Wiebenga A."/>
            <person name="Young D."/>
            <person name="Pisabarro A."/>
            <person name="Eastwood D.C."/>
            <person name="Martin F."/>
            <person name="Cullen D."/>
            <person name="Grigoriev I.V."/>
            <person name="Hibbett D.S."/>
        </authorList>
    </citation>
    <scope>NUCLEOTIDE SEQUENCE [LARGE SCALE GENOMIC DNA]</scope>
    <source>
        <strain evidence="3">HHB-11173 SS5</strain>
    </source>
</reference>
<accession>R7S290</accession>
<dbReference type="OMA" id="DAWGHYS"/>
<name>R7S290_PUNST</name>
<keyword evidence="3" id="KW-1185">Reference proteome</keyword>
<dbReference type="HOGENOM" id="CLU_011151_1_0_1"/>
<dbReference type="eggNOG" id="ENOG502SIPZ">
    <property type="taxonomic scope" value="Eukaryota"/>
</dbReference>
<dbReference type="AlphaFoldDB" id="R7S290"/>
<dbReference type="KEGG" id="psq:PUNSTDRAFT_128535"/>
<sequence>MTSALDRLAPEILARISFFLAAPELATTVASPSLVALHLTSRALHAALQAYATPLRALLYRATFDTAAAAQRLPPLWCTPRCFAAELAARLPALRRVRRRANIRADEAELVRDLWTVFVLLLEDSGKNYALLTRVCGVRAWVRDIVCVVFGRGPHRPDLTLASLAVWVLWLTDDHDTILAEQEQDPQHLIQTLLYTLTIGGFQWSSYYAPTSPHSLPSCPHDVSPHLPTDGQPPPLLHTTYLNHPLSARVPPLTPAASAAYLARFESREVLDPAQFALPRTRADADALRRAGPTMEDVARLRRVRLQLPRRGPPDGIKSVDVEMMFDEERAAGDDDDDDEGEGEQEDASEQHDALWYRLVACVDPCAEESTPLRGVVHDLGSLGGCWHGRMVVPDPEAFTSYLFAPPAPRRHHHPRRPTLAQIRSSIHPLYVRLREYHCLAPDEPLTSCARLNLGGVSISADQPDDGDEAGVNGVLGAWMPPWWDVREDGEGATVWDPVTRRRTRYALHRGGHGANGQGEGEPYGAAVMRKVAAAKERWAAEAAVHECREDDVPMDDGPLGADVEAEWEDTVEHVSSGVRDILLLGETGAPHGAAWGDHVFVGRVRSWDGLVVLLRLPRPDPARTAFASPFGDGKPMAPHAAAFHAVPPHDHGHAHAGRWVFRGYMQGGNILGRWRDTATAVDVVGLEGAFCLSRDEVGW</sequence>
<proteinExistence type="predicted"/>
<evidence type="ECO:0008006" key="4">
    <source>
        <dbReference type="Google" id="ProtNLM"/>
    </source>
</evidence>
<protein>
    <recommendedName>
        <fullName evidence="4">F-box domain-containing protein</fullName>
    </recommendedName>
</protein>
<dbReference type="OrthoDB" id="434783at2759"/>
<dbReference type="GeneID" id="18878153"/>
<dbReference type="Proteomes" id="UP000054196">
    <property type="component" value="Unassembled WGS sequence"/>
</dbReference>
<feature type="compositionally biased region" description="Acidic residues" evidence="1">
    <location>
        <begin position="334"/>
        <end position="348"/>
    </location>
</feature>